<dbReference type="AlphaFoldDB" id="A0A811RTU8"/>
<evidence type="ECO:0000256" key="2">
    <source>
        <dbReference type="SAM" id="SignalP"/>
    </source>
</evidence>
<dbReference type="Pfam" id="PF08246">
    <property type="entry name" value="Inhibitor_I29"/>
    <property type="match status" value="1"/>
</dbReference>
<sequence length="275" mass="30274">MASKALLLFARAARSAAAATYRVASLAERRALSPGPEAVAVAAASDGPRLSGGRSAAAGPTHGTAAPPPAIAMDAPSPRTGSWVASAAPSSKDLSKPGDRVEFVPKEEDVESDEALRDLYERWCKAFNQKREPDEMARRFNKFKNRVLCIHSMNKANQSCKVGLIKFSDGKLAEMCANRDPHGRMLARKFPNSCLLWKGDGKFLKQVFADFAVVNGKLFVYFPLEKGTRVADKKEISTEYEVVYGRLFVADLPEGRELLVPNDEFIKRRWIPYLP</sequence>
<evidence type="ECO:0000313" key="4">
    <source>
        <dbReference type="EMBL" id="CAD6273149.1"/>
    </source>
</evidence>
<dbReference type="InterPro" id="IPR013201">
    <property type="entry name" value="Prot_inhib_I29"/>
</dbReference>
<feature type="compositionally biased region" description="Low complexity" evidence="1">
    <location>
        <begin position="56"/>
        <end position="78"/>
    </location>
</feature>
<gene>
    <name evidence="4" type="ORF">NCGR_LOCUS56416</name>
</gene>
<protein>
    <recommendedName>
        <fullName evidence="3">Cathepsin propeptide inhibitor domain-containing protein</fullName>
    </recommendedName>
</protein>
<feature type="domain" description="Cathepsin propeptide inhibitor" evidence="3">
    <location>
        <begin position="120"/>
        <end position="174"/>
    </location>
</feature>
<dbReference type="OrthoDB" id="696293at2759"/>
<dbReference type="EMBL" id="CAJGYO010000016">
    <property type="protein sequence ID" value="CAD6273149.1"/>
    <property type="molecule type" value="Genomic_DNA"/>
</dbReference>
<evidence type="ECO:0000256" key="1">
    <source>
        <dbReference type="SAM" id="MobiDB-lite"/>
    </source>
</evidence>
<dbReference type="Gene3D" id="1.10.287.2250">
    <property type="match status" value="1"/>
</dbReference>
<keyword evidence="5" id="KW-1185">Reference proteome</keyword>
<feature type="region of interest" description="Disordered" evidence="1">
    <location>
        <begin position="43"/>
        <end position="99"/>
    </location>
</feature>
<reference evidence="4" key="1">
    <citation type="submission" date="2020-10" db="EMBL/GenBank/DDBJ databases">
        <authorList>
            <person name="Han B."/>
            <person name="Lu T."/>
            <person name="Zhao Q."/>
            <person name="Huang X."/>
            <person name="Zhao Y."/>
        </authorList>
    </citation>
    <scope>NUCLEOTIDE SEQUENCE</scope>
</reference>
<comment type="caution">
    <text evidence="4">The sequence shown here is derived from an EMBL/GenBank/DDBJ whole genome shotgun (WGS) entry which is preliminary data.</text>
</comment>
<evidence type="ECO:0000259" key="3">
    <source>
        <dbReference type="Pfam" id="PF08246"/>
    </source>
</evidence>
<dbReference type="InterPro" id="IPR038765">
    <property type="entry name" value="Papain-like_cys_pep_sf"/>
</dbReference>
<accession>A0A811RTU8</accession>
<dbReference type="Proteomes" id="UP000604825">
    <property type="component" value="Unassembled WGS sequence"/>
</dbReference>
<keyword evidence="2" id="KW-0732">Signal</keyword>
<evidence type="ECO:0000313" key="5">
    <source>
        <dbReference type="Proteomes" id="UP000604825"/>
    </source>
</evidence>
<feature type="signal peptide" evidence="2">
    <location>
        <begin position="1"/>
        <end position="18"/>
    </location>
</feature>
<proteinExistence type="predicted"/>
<organism evidence="4 5">
    <name type="scientific">Miscanthus lutarioriparius</name>
    <dbReference type="NCBI Taxonomy" id="422564"/>
    <lineage>
        <taxon>Eukaryota</taxon>
        <taxon>Viridiplantae</taxon>
        <taxon>Streptophyta</taxon>
        <taxon>Embryophyta</taxon>
        <taxon>Tracheophyta</taxon>
        <taxon>Spermatophyta</taxon>
        <taxon>Magnoliopsida</taxon>
        <taxon>Liliopsida</taxon>
        <taxon>Poales</taxon>
        <taxon>Poaceae</taxon>
        <taxon>PACMAD clade</taxon>
        <taxon>Panicoideae</taxon>
        <taxon>Andropogonodae</taxon>
        <taxon>Andropogoneae</taxon>
        <taxon>Saccharinae</taxon>
        <taxon>Miscanthus</taxon>
    </lineage>
</organism>
<feature type="chain" id="PRO_5032563680" description="Cathepsin propeptide inhibitor domain-containing protein" evidence="2">
    <location>
        <begin position="19"/>
        <end position="275"/>
    </location>
</feature>
<name>A0A811RTU8_9POAL</name>
<dbReference type="SUPFAM" id="SSF54001">
    <property type="entry name" value="Cysteine proteinases"/>
    <property type="match status" value="1"/>
</dbReference>